<dbReference type="Gene3D" id="3.20.20.80">
    <property type="entry name" value="Glycosidases"/>
    <property type="match status" value="1"/>
</dbReference>
<dbReference type="GO" id="GO:0016020">
    <property type="term" value="C:membrane"/>
    <property type="evidence" value="ECO:0007669"/>
    <property type="project" value="GOC"/>
</dbReference>
<evidence type="ECO:0000256" key="2">
    <source>
        <dbReference type="ARBA" id="ARBA00022729"/>
    </source>
</evidence>
<evidence type="ECO:0000256" key="1">
    <source>
        <dbReference type="ARBA" id="ARBA00005382"/>
    </source>
</evidence>
<dbReference type="Pfam" id="PF02055">
    <property type="entry name" value="Glyco_hydro_30"/>
    <property type="match status" value="1"/>
</dbReference>
<dbReference type="Proteomes" id="UP000078113">
    <property type="component" value="Unassembled WGS sequence"/>
</dbReference>
<accession>A0A8X7T2C0</accession>
<keyword evidence="9" id="KW-1185">Reference proteome</keyword>
<proteinExistence type="inferred from homology"/>
<keyword evidence="3 4" id="KW-0378">Hydrolase</keyword>
<dbReference type="PANTHER" id="PTHR11069">
    <property type="entry name" value="GLUCOSYLCERAMIDASE"/>
    <property type="match status" value="1"/>
</dbReference>
<keyword evidence="6" id="KW-0472">Membrane</keyword>
<reference evidence="8" key="1">
    <citation type="submission" date="2016-04" db="EMBL/GenBank/DDBJ databases">
        <authorList>
            <person name="Nguyen H.D."/>
            <person name="Samba Siva P."/>
            <person name="Cullis J."/>
            <person name="Levesque C.A."/>
            <person name="Hambleton S."/>
        </authorList>
    </citation>
    <scope>NUCLEOTIDE SEQUENCE</scope>
    <source>
        <strain evidence="8">DAOMC 236422</strain>
    </source>
</reference>
<dbReference type="InterPro" id="IPR017853">
    <property type="entry name" value="GH"/>
</dbReference>
<feature type="compositionally biased region" description="Low complexity" evidence="5">
    <location>
        <begin position="1"/>
        <end position="23"/>
    </location>
</feature>
<dbReference type="GO" id="GO:0006680">
    <property type="term" value="P:glucosylceramide catabolic process"/>
    <property type="evidence" value="ECO:0007669"/>
    <property type="project" value="TreeGrafter"/>
</dbReference>
<evidence type="ECO:0000313" key="9">
    <source>
        <dbReference type="Proteomes" id="UP000078113"/>
    </source>
</evidence>
<comment type="caution">
    <text evidence="8">The sequence shown here is derived from an EMBL/GenBank/DDBJ whole genome shotgun (WGS) entry which is preliminary data.</text>
</comment>
<dbReference type="InterPro" id="IPR033453">
    <property type="entry name" value="Glyco_hydro_30_TIM-barrel"/>
</dbReference>
<evidence type="ECO:0000313" key="8">
    <source>
        <dbReference type="EMBL" id="KAE8263540.1"/>
    </source>
</evidence>
<feature type="domain" description="Glycosyl hydrolase family 30 TIM-barrel" evidence="7">
    <location>
        <begin position="155"/>
        <end position="481"/>
    </location>
</feature>
<dbReference type="PANTHER" id="PTHR11069:SF23">
    <property type="entry name" value="LYSOSOMAL ACID GLUCOSYLCERAMIDASE"/>
    <property type="match status" value="1"/>
</dbReference>
<comment type="similarity">
    <text evidence="1 4">Belongs to the glycosyl hydrolase 30 family.</text>
</comment>
<dbReference type="EMBL" id="LWDG02000638">
    <property type="protein sequence ID" value="KAE8263540.1"/>
    <property type="molecule type" value="Genomic_DNA"/>
</dbReference>
<organism evidence="8 9">
    <name type="scientific">Tilletia walkeri</name>
    <dbReference type="NCBI Taxonomy" id="117179"/>
    <lineage>
        <taxon>Eukaryota</taxon>
        <taxon>Fungi</taxon>
        <taxon>Dikarya</taxon>
        <taxon>Basidiomycota</taxon>
        <taxon>Ustilaginomycotina</taxon>
        <taxon>Exobasidiomycetes</taxon>
        <taxon>Tilletiales</taxon>
        <taxon>Tilletiaceae</taxon>
        <taxon>Tilletia</taxon>
    </lineage>
</organism>
<evidence type="ECO:0000256" key="5">
    <source>
        <dbReference type="SAM" id="MobiDB-lite"/>
    </source>
</evidence>
<evidence type="ECO:0000256" key="4">
    <source>
        <dbReference type="RuleBase" id="RU361188"/>
    </source>
</evidence>
<feature type="compositionally biased region" description="Low complexity" evidence="5">
    <location>
        <begin position="32"/>
        <end position="42"/>
    </location>
</feature>
<dbReference type="InterPro" id="IPR001139">
    <property type="entry name" value="Glyco_hydro_30"/>
</dbReference>
<feature type="region of interest" description="Disordered" evidence="5">
    <location>
        <begin position="81"/>
        <end position="111"/>
    </location>
</feature>
<dbReference type="GO" id="GO:0004348">
    <property type="term" value="F:glucosylceramidase activity"/>
    <property type="evidence" value="ECO:0007669"/>
    <property type="project" value="InterPro"/>
</dbReference>
<feature type="transmembrane region" description="Helical" evidence="6">
    <location>
        <begin position="50"/>
        <end position="72"/>
    </location>
</feature>
<feature type="region of interest" description="Disordered" evidence="5">
    <location>
        <begin position="1"/>
        <end position="43"/>
    </location>
</feature>
<keyword evidence="4" id="KW-0326">Glycosidase</keyword>
<feature type="compositionally biased region" description="Low complexity" evidence="5">
    <location>
        <begin position="81"/>
        <end position="95"/>
    </location>
</feature>
<reference evidence="8" key="2">
    <citation type="journal article" date="2019" name="IMA Fungus">
        <title>Genome sequencing and comparison of five Tilletia species to identify candidate genes for the detection of regulated species infecting wheat.</title>
        <authorList>
            <person name="Nguyen H.D.T."/>
            <person name="Sultana T."/>
            <person name="Kesanakurti P."/>
            <person name="Hambleton S."/>
        </authorList>
    </citation>
    <scope>NUCLEOTIDE SEQUENCE</scope>
    <source>
        <strain evidence="8">DAOMC 236422</strain>
    </source>
</reference>
<name>A0A8X7T2C0_9BASI</name>
<keyword evidence="6" id="KW-1133">Transmembrane helix</keyword>
<evidence type="ECO:0000256" key="6">
    <source>
        <dbReference type="SAM" id="Phobius"/>
    </source>
</evidence>
<evidence type="ECO:0000256" key="3">
    <source>
        <dbReference type="ARBA" id="ARBA00022801"/>
    </source>
</evidence>
<gene>
    <name evidence="8" type="ORF">A4X09_0g7205</name>
</gene>
<dbReference type="SUPFAM" id="SSF51445">
    <property type="entry name" value="(Trans)glycosidases"/>
    <property type="match status" value="1"/>
</dbReference>
<sequence length="618" mass="66894">MLTPSKRTTSSSGSSFDRNSIGSGHEGLVEKGSNSPSSSPGGALRRKRNVILLVSVVLVIGMALGLGLGLGLRHKRRSCIPPTRTSARRSSSLPTDNQNNTLSSLTSPGEWYTTSHPNDKSVFDFSEKSLTFGKWTNSTDGVDLVVDTSVVHQPIYGFGAALTDSSAYLLKRMKDNDRDTYTRTMDSIFNPRTGVPIIRVPLGSSDFSLDEYTFLPSPLAMVGRLHAQVAAGQDEKILSQIDLGDAKKYILPVLKDAVKIRPDLRILFTPWSPPAFMKDNSDISGGSLIKGYEPILAEYYLRSLMEFQAEGVSPWGMTIQNEPSWAAPYPSCQMSTTTQAKIAHSLSASIKNNTNQTFAALQHLTLLGHDNNFEFVSDAIALSKQAGDVLDGYAFHCYKGDPSQLGGLVQALTKQSQGGKGMYMSECSGTATRGFDRWSSQIRWLENLLLPSLRLDFRAALSWNLALDPSYGPRLESAICDNCVGPLTISNSSKSHPAQVRAGPQYINMNHLNAASQDLSRIGGGISHRVGSWWTDAGDRKMNGSHVDCLDAIAFAAPLVGGDLPLPSVRSKGKVNKRMGMVLVNQCGVDVGLNIAVDGMPTKYTSQPGLTTLVWLGR</sequence>
<feature type="compositionally biased region" description="Polar residues" evidence="5">
    <location>
        <begin position="96"/>
        <end position="111"/>
    </location>
</feature>
<protein>
    <recommendedName>
        <fullName evidence="7">Glycosyl hydrolase family 30 TIM-barrel domain-containing protein</fullName>
    </recommendedName>
</protein>
<evidence type="ECO:0000259" key="7">
    <source>
        <dbReference type="Pfam" id="PF02055"/>
    </source>
</evidence>
<dbReference type="AlphaFoldDB" id="A0A8X7T2C0"/>
<keyword evidence="6" id="KW-0812">Transmembrane</keyword>
<keyword evidence="2" id="KW-0732">Signal</keyword>